<dbReference type="SMR" id="A0A8T3CD16"/>
<dbReference type="InterPro" id="IPR000477">
    <property type="entry name" value="RT_dom"/>
</dbReference>
<keyword evidence="3" id="KW-1185">Reference proteome</keyword>
<dbReference type="PANTHER" id="PTHR31635">
    <property type="entry name" value="REVERSE TRANSCRIPTASE DOMAIN-CONTAINING PROTEIN-RELATED"/>
    <property type="match status" value="1"/>
</dbReference>
<dbReference type="Gene3D" id="3.30.420.10">
    <property type="entry name" value="Ribonuclease H-like superfamily/Ribonuclease H"/>
    <property type="match status" value="1"/>
</dbReference>
<dbReference type="InterPro" id="IPR036397">
    <property type="entry name" value="RNaseH_sf"/>
</dbReference>
<dbReference type="CDD" id="cd01650">
    <property type="entry name" value="RT_nLTR_like"/>
    <property type="match status" value="1"/>
</dbReference>
<dbReference type="PANTHER" id="PTHR31635:SF196">
    <property type="entry name" value="REVERSE TRANSCRIPTASE DOMAIN-CONTAINING PROTEIN-RELATED"/>
    <property type="match status" value="1"/>
</dbReference>
<dbReference type="CDD" id="cd06222">
    <property type="entry name" value="RNase_H_like"/>
    <property type="match status" value="1"/>
</dbReference>
<name>A0A8T3CD16_DENNO</name>
<evidence type="ECO:0000313" key="2">
    <source>
        <dbReference type="EMBL" id="KAI0530847.1"/>
    </source>
</evidence>
<protein>
    <recommendedName>
        <fullName evidence="1">Reverse transcriptase domain-containing protein</fullName>
    </recommendedName>
</protein>
<dbReference type="Pfam" id="PF00078">
    <property type="entry name" value="RVT_1"/>
    <property type="match status" value="1"/>
</dbReference>
<gene>
    <name evidence="2" type="ORF">KFK09_000395</name>
</gene>
<dbReference type="InterPro" id="IPR026960">
    <property type="entry name" value="RVT-Znf"/>
</dbReference>
<evidence type="ECO:0000313" key="3">
    <source>
        <dbReference type="Proteomes" id="UP000829196"/>
    </source>
</evidence>
<reference evidence="2" key="1">
    <citation type="journal article" date="2022" name="Front. Genet.">
        <title>Chromosome-Scale Assembly of the Dendrobium nobile Genome Provides Insights Into the Molecular Mechanism of the Biosynthesis of the Medicinal Active Ingredient of Dendrobium.</title>
        <authorList>
            <person name="Xu Q."/>
            <person name="Niu S.-C."/>
            <person name="Li K.-L."/>
            <person name="Zheng P.-J."/>
            <person name="Zhang X.-J."/>
            <person name="Jia Y."/>
            <person name="Liu Y."/>
            <person name="Niu Y.-X."/>
            <person name="Yu L.-H."/>
            <person name="Chen D.-F."/>
            <person name="Zhang G.-Q."/>
        </authorList>
    </citation>
    <scope>NUCLEOTIDE SEQUENCE</scope>
    <source>
        <tissue evidence="2">Leaf</tissue>
    </source>
</reference>
<dbReference type="SUPFAM" id="SSF56219">
    <property type="entry name" value="DNase I-like"/>
    <property type="match status" value="2"/>
</dbReference>
<dbReference type="InterPro" id="IPR036691">
    <property type="entry name" value="Endo/exonu/phosph_ase_sf"/>
</dbReference>
<dbReference type="Gene3D" id="3.60.10.10">
    <property type="entry name" value="Endonuclease/exonuclease/phosphatase"/>
    <property type="match status" value="1"/>
</dbReference>
<accession>A0A8T3CD16</accession>
<feature type="domain" description="Reverse transcriptase" evidence="1">
    <location>
        <begin position="421"/>
        <end position="698"/>
    </location>
</feature>
<evidence type="ECO:0000259" key="1">
    <source>
        <dbReference type="PROSITE" id="PS50878"/>
    </source>
</evidence>
<organism evidence="2 3">
    <name type="scientific">Dendrobium nobile</name>
    <name type="common">Orchid</name>
    <dbReference type="NCBI Taxonomy" id="94219"/>
    <lineage>
        <taxon>Eukaryota</taxon>
        <taxon>Viridiplantae</taxon>
        <taxon>Streptophyta</taxon>
        <taxon>Embryophyta</taxon>
        <taxon>Tracheophyta</taxon>
        <taxon>Spermatophyta</taxon>
        <taxon>Magnoliopsida</taxon>
        <taxon>Liliopsida</taxon>
        <taxon>Asparagales</taxon>
        <taxon>Orchidaceae</taxon>
        <taxon>Epidendroideae</taxon>
        <taxon>Malaxideae</taxon>
        <taxon>Dendrobiinae</taxon>
        <taxon>Dendrobium</taxon>
    </lineage>
</organism>
<proteinExistence type="predicted"/>
<dbReference type="Proteomes" id="UP000829196">
    <property type="component" value="Unassembled WGS sequence"/>
</dbReference>
<dbReference type="PROSITE" id="PS50878">
    <property type="entry name" value="RT_POL"/>
    <property type="match status" value="1"/>
</dbReference>
<dbReference type="OrthoDB" id="783377at2759"/>
<dbReference type="SUPFAM" id="SSF56672">
    <property type="entry name" value="DNA/RNA polymerases"/>
    <property type="match status" value="1"/>
</dbReference>
<dbReference type="GO" id="GO:0003676">
    <property type="term" value="F:nucleic acid binding"/>
    <property type="evidence" value="ECO:0007669"/>
    <property type="project" value="InterPro"/>
</dbReference>
<dbReference type="EMBL" id="JAGYWB010000001">
    <property type="protein sequence ID" value="KAI0530847.1"/>
    <property type="molecule type" value="Genomic_DNA"/>
</dbReference>
<sequence length="1597" mass="184567">MATFICNPFINTVKGLKESRAEQNITDTMYQVNKKDNVEGNNVLALESRDEHEECFGKENSETVVTNKFAVLSENTEEIFWLSSAAVKVKLAKELKSLGPVDVNHKKKKRNMVSFDIRETSSQVIVGSLSVPNLGIWRIATVYGSRNCKERESLWKQLQDCMVDAIPSIIGGDFNCIVNKEEKREGKRFLFSKGPREMKSFMTDYGDEYSILQRKLKRTMKALFFWNKNKCKDLNVLKETLKREILDLQNREACDVNWNSDDLVLLRNKVHELNVTLRRLSAWWNQRAKVRWHEEGDINSSFFQNFASARHNDNRINQITDEFNTLHVEDNQIEKVFTNFFEKKWKHRECELTGCQSTEEIQKLNNADLGMLNEEFSVQELQILVFQQGNNKAPGIDGVTSSFYKSYWSIVWEVLWNAIKCFFKTCILNREWKDTLITLISKVKYPLLPSNYRPISLCQTNYKIVASMLVNRLKKVIDKMVYEEKAAFIPGRSISEHFLLAQEIFHKFKLSKNKKGLMALKLDMEQAYDSMGWSTLHQVLKWYGFPTLFSNLLMECVVDVRFSIIINGRNSNWICAKSGFRQGCPLSPYLFIMCSQLLSNSLEKRGKDLGIRISPKGPRITHLLYADDVLIFSHVSITLAKELKKIVEEFCKWTGQRVNINKSQILFGKMVSYPLKKKITRIISFKEVKEMKYLGVKISLRRSKVADFQELLSMVMDKFNSWGKKSLSMGGMHYVAWSEICKLRSMGGLGLQSPLLRIGSLRSRLAWSFIQKQDSLLHQTLKEKYGDEIMKDDQKLVTSTAWKIMLDGGRNLKNAIRWKDVEEDNIELLKWCSGKTVSALVYEQMLNNRYNLDDVEYFKWLRKLKLSKKVEIFWWRLGKAAIPTNLFLKNLRISLLDSCERGCQVVESYEHIMVHCKYMVEIIKKVREWGIRIPIFNSLEECLYELKRLSMSNSGIAKLYCSVIYLSWKNRNYVKHGKDALRASVVTSNALFLVVSKSSPYLSSWGTNLLRESSNTWCPPPKEWIKINLDASLLTSNIGGIGGVFRDHKGRLICAFGKEKIHWDVAQLEMEAILTVKNFLKSWMMECKGVIIESDNVNIIHFIQDSLKKNNWPLNSGATNEIILGDFNCCRHVHEKEDGYTLHNGKIKYFNNLIFNIGAHDLSSVGHYYTWYNQRTDNPIHIKLDRILNTPVGNTIPVHLISSLTADVTVEEIKDVVFSSPNSSAPGPNKCYRTNHLVGFIKFGWAQISTFYGLLWVTSVTIEDHLKRKEATLSHMVYFGRCHEFVLNWLKILLDSIWDKDKFLERITIHDFERGNRSRYPESLAVLIESRNLGSIGIDNLDNQWVANNGGEQTYAMNTVEKNMEEGEFVQGEIGDGLMNQVPNIIPHIINQDDNFVLIASPTLEEVKKIVKGKIFLWRMVEIIPKIVSEEQVAFVKGRSISDHILLAQEFGGWGLNSAIVRRDSLKAKFAWRIIENPESLLSRNFIGKYGYNWLNNVSYMSKYSNSWKIIHQGWNALSNLVKWKVCDGSKINVLKDTWILDVSLNKWPTFVGTLVDEDLTLDNFINEGSWDVEKLKLHFGEELVKLICNIQFSNYD</sequence>
<dbReference type="InterPro" id="IPR043502">
    <property type="entry name" value="DNA/RNA_pol_sf"/>
</dbReference>
<comment type="caution">
    <text evidence="2">The sequence shown here is derived from an EMBL/GenBank/DDBJ whole genome shotgun (WGS) entry which is preliminary data.</text>
</comment>
<dbReference type="InterPro" id="IPR044730">
    <property type="entry name" value="RNase_H-like_dom_plant"/>
</dbReference>
<dbReference type="Pfam" id="PF13966">
    <property type="entry name" value="zf-RVT"/>
    <property type="match status" value="1"/>
</dbReference>